<feature type="signal peptide" evidence="1">
    <location>
        <begin position="1"/>
        <end position="24"/>
    </location>
</feature>
<sequence length="187" mass="21997">MHLRGFLAVLALAMCFAGISFGAAMNPPSEDSVFPTNQTSEYDLDTVDQTFEKSLEASKLKKEKAKVYVWYSNHVGMRCKKRSWSSWRHHVALRPNDCDNTRWSDHRIKSFRWNFYPPPHHYKDGELEKWGDCYLTVWSEKDCKGDVLKRLDKINHKEMYRNQRICNRVRDSDKPGRSVSLMCKPFS</sequence>
<evidence type="ECO:0000313" key="3">
    <source>
        <dbReference type="Proteomes" id="UP000070133"/>
    </source>
</evidence>
<dbReference type="EMBL" id="LFZN01000060">
    <property type="protein sequence ID" value="KXT01185.1"/>
    <property type="molecule type" value="Genomic_DNA"/>
</dbReference>
<evidence type="ECO:0000256" key="1">
    <source>
        <dbReference type="SAM" id="SignalP"/>
    </source>
</evidence>
<evidence type="ECO:0008006" key="4">
    <source>
        <dbReference type="Google" id="ProtNLM"/>
    </source>
</evidence>
<reference evidence="2 3" key="1">
    <citation type="submission" date="2015-07" db="EMBL/GenBank/DDBJ databases">
        <title>Comparative genomics of the Sigatoka disease complex on banana suggests a link between parallel evolutionary changes in Pseudocercospora fijiensis and Pseudocercospora eumusae and increased virulence on the banana host.</title>
        <authorList>
            <person name="Chang T.-C."/>
            <person name="Salvucci A."/>
            <person name="Crous P.W."/>
            <person name="Stergiopoulos I."/>
        </authorList>
    </citation>
    <scope>NUCLEOTIDE SEQUENCE [LARGE SCALE GENOMIC DNA]</scope>
    <source>
        <strain evidence="2 3">CBS 114824</strain>
    </source>
</reference>
<dbReference type="Proteomes" id="UP000070133">
    <property type="component" value="Unassembled WGS sequence"/>
</dbReference>
<keyword evidence="1" id="KW-0732">Signal</keyword>
<comment type="caution">
    <text evidence="2">The sequence shown here is derived from an EMBL/GenBank/DDBJ whole genome shotgun (WGS) entry which is preliminary data.</text>
</comment>
<organism evidence="2 3">
    <name type="scientific">Pseudocercospora eumusae</name>
    <dbReference type="NCBI Taxonomy" id="321146"/>
    <lineage>
        <taxon>Eukaryota</taxon>
        <taxon>Fungi</taxon>
        <taxon>Dikarya</taxon>
        <taxon>Ascomycota</taxon>
        <taxon>Pezizomycotina</taxon>
        <taxon>Dothideomycetes</taxon>
        <taxon>Dothideomycetidae</taxon>
        <taxon>Mycosphaerellales</taxon>
        <taxon>Mycosphaerellaceae</taxon>
        <taxon>Pseudocercospora</taxon>
    </lineage>
</organism>
<evidence type="ECO:0000313" key="2">
    <source>
        <dbReference type="EMBL" id="KXT01185.1"/>
    </source>
</evidence>
<protein>
    <recommendedName>
        <fullName evidence="4">Ecp2 effector protein domain-containing protein</fullName>
    </recommendedName>
</protein>
<keyword evidence="3" id="KW-1185">Reference proteome</keyword>
<gene>
    <name evidence="2" type="ORF">AC578_613</name>
</gene>
<accession>A0A139HFD2</accession>
<dbReference type="AlphaFoldDB" id="A0A139HFD2"/>
<name>A0A139HFD2_9PEZI</name>
<feature type="chain" id="PRO_5007806520" description="Ecp2 effector protein domain-containing protein" evidence="1">
    <location>
        <begin position="25"/>
        <end position="187"/>
    </location>
</feature>
<proteinExistence type="predicted"/>